<dbReference type="PANTHER" id="PTHR43798">
    <property type="entry name" value="MONOACYLGLYCEROL LIPASE"/>
    <property type="match status" value="1"/>
</dbReference>
<feature type="chain" id="PRO_5003011287" evidence="2">
    <location>
        <begin position="20"/>
        <end position="309"/>
    </location>
</feature>
<keyword evidence="1 4" id="KW-0378">Hydrolase</keyword>
<dbReference type="Proteomes" id="UP000002221">
    <property type="component" value="Chromosome"/>
</dbReference>
<dbReference type="eggNOG" id="COG0596">
    <property type="taxonomic scope" value="Bacteria"/>
</dbReference>
<name>D0MF68_RHOM4</name>
<proteinExistence type="predicted"/>
<dbReference type="PRINTS" id="PR00111">
    <property type="entry name" value="ABHYDROLASE"/>
</dbReference>
<dbReference type="STRING" id="518766.Rmar_2446"/>
<dbReference type="GO" id="GO:0016787">
    <property type="term" value="F:hydrolase activity"/>
    <property type="evidence" value="ECO:0007669"/>
    <property type="project" value="UniProtKB-KW"/>
</dbReference>
<keyword evidence="2" id="KW-0732">Signal</keyword>
<dbReference type="Gene3D" id="3.40.50.1820">
    <property type="entry name" value="alpha/beta hydrolase"/>
    <property type="match status" value="1"/>
</dbReference>
<dbReference type="SUPFAM" id="SSF53474">
    <property type="entry name" value="alpha/beta-Hydrolases"/>
    <property type="match status" value="1"/>
</dbReference>
<evidence type="ECO:0000256" key="1">
    <source>
        <dbReference type="ARBA" id="ARBA00022801"/>
    </source>
</evidence>
<evidence type="ECO:0000259" key="3">
    <source>
        <dbReference type="Pfam" id="PF00561"/>
    </source>
</evidence>
<evidence type="ECO:0000313" key="5">
    <source>
        <dbReference type="Proteomes" id="UP000002221"/>
    </source>
</evidence>
<reference evidence="4 5" key="1">
    <citation type="journal article" date="2009" name="Stand. Genomic Sci.">
        <title>Complete genome sequence of Rhodothermus marinus type strain (R-10).</title>
        <authorList>
            <person name="Nolan M."/>
            <person name="Tindall B.J."/>
            <person name="Pomrenke H."/>
            <person name="Lapidus A."/>
            <person name="Copeland A."/>
            <person name="Glavina Del Rio T."/>
            <person name="Lucas S."/>
            <person name="Chen F."/>
            <person name="Tice H."/>
            <person name="Cheng J.F."/>
            <person name="Saunders E."/>
            <person name="Han C."/>
            <person name="Bruce D."/>
            <person name="Goodwin L."/>
            <person name="Chain P."/>
            <person name="Pitluck S."/>
            <person name="Ovchinikova G."/>
            <person name="Pati A."/>
            <person name="Ivanova N."/>
            <person name="Mavromatis K."/>
            <person name="Chen A."/>
            <person name="Palaniappan K."/>
            <person name="Land M."/>
            <person name="Hauser L."/>
            <person name="Chang Y.J."/>
            <person name="Jeffries C.D."/>
            <person name="Brettin T."/>
            <person name="Goker M."/>
            <person name="Bristow J."/>
            <person name="Eisen J.A."/>
            <person name="Markowitz V."/>
            <person name="Hugenholtz P."/>
            <person name="Kyrpides N.C."/>
            <person name="Klenk H.P."/>
            <person name="Detter J.C."/>
        </authorList>
    </citation>
    <scope>NUCLEOTIDE SEQUENCE [LARGE SCALE GENOMIC DNA]</scope>
    <source>
        <strain evidence="5">ATCC 43812 / DSM 4252 / R-10</strain>
    </source>
</reference>
<dbReference type="KEGG" id="rmr:Rmar_2446"/>
<dbReference type="OrthoDB" id="9780932at2"/>
<dbReference type="InterPro" id="IPR000073">
    <property type="entry name" value="AB_hydrolase_1"/>
</dbReference>
<dbReference type="GO" id="GO:0016020">
    <property type="term" value="C:membrane"/>
    <property type="evidence" value="ECO:0007669"/>
    <property type="project" value="TreeGrafter"/>
</dbReference>
<dbReference type="Pfam" id="PF00561">
    <property type="entry name" value="Abhydrolase_1"/>
    <property type="match status" value="1"/>
</dbReference>
<dbReference type="InterPro" id="IPR029058">
    <property type="entry name" value="AB_hydrolase_fold"/>
</dbReference>
<dbReference type="InterPro" id="IPR050266">
    <property type="entry name" value="AB_hydrolase_sf"/>
</dbReference>
<evidence type="ECO:0000313" key="4">
    <source>
        <dbReference type="EMBL" id="ACY49324.1"/>
    </source>
</evidence>
<dbReference type="PANTHER" id="PTHR43798:SF31">
    <property type="entry name" value="AB HYDROLASE SUPERFAMILY PROTEIN YCLE"/>
    <property type="match status" value="1"/>
</dbReference>
<feature type="signal peptide" evidence="2">
    <location>
        <begin position="1"/>
        <end position="19"/>
    </location>
</feature>
<dbReference type="AlphaFoldDB" id="D0MF68"/>
<evidence type="ECO:0000256" key="2">
    <source>
        <dbReference type="SAM" id="SignalP"/>
    </source>
</evidence>
<organism evidence="4 5">
    <name type="scientific">Rhodothermus marinus (strain ATCC 43812 / DSM 4252 / R-10)</name>
    <name type="common">Rhodothermus obamensis</name>
    <dbReference type="NCBI Taxonomy" id="518766"/>
    <lineage>
        <taxon>Bacteria</taxon>
        <taxon>Pseudomonadati</taxon>
        <taxon>Rhodothermota</taxon>
        <taxon>Rhodothermia</taxon>
        <taxon>Rhodothermales</taxon>
        <taxon>Rhodothermaceae</taxon>
        <taxon>Rhodothermus</taxon>
    </lineage>
</organism>
<accession>D0MF68</accession>
<dbReference type="RefSeq" id="WP_012844934.1">
    <property type="nucleotide sequence ID" value="NC_013501.1"/>
</dbReference>
<gene>
    <name evidence="4" type="ordered locus">Rmar_2446</name>
</gene>
<feature type="domain" description="AB hydrolase-1" evidence="3">
    <location>
        <begin position="49"/>
        <end position="291"/>
    </location>
</feature>
<dbReference type="EMBL" id="CP001807">
    <property type="protein sequence ID" value="ACY49324.1"/>
    <property type="molecule type" value="Genomic_DNA"/>
</dbReference>
<dbReference type="HOGENOM" id="CLU_020336_13_2_10"/>
<sequence length="309" mass="34113">MKTIGLLAMMLLLATAATAQPLVGYPDRLDTAVVHNYRMVYHDSRTFGPPVVLVHGLGTNLSVWREVIPRLATQARVLAPDLPGFGLSDKDGVPATPSFYADVLAAWLDTLQLTQVDVVGLSMGGQIALMMALRHPNRIRRLVLAAPAGIETFTPEAAAQLKALFTAEAIAAMPPALYAQNVRRNFARWNPDRFGWLLTQRAQMQERPDFRAYAEANARAVAGMLDEPVFEHLPQVQHPVLVVFGENDLLIPNRFFRPAETPADMLRLALERLPNAQGVMLPEAGHLLVLEQAEAFVAQVRRFLFAPED</sequence>
<keyword evidence="5" id="KW-1185">Reference proteome</keyword>
<protein>
    <submittedName>
        <fullName evidence="4">Alpha/beta hydrolase fold protein</fullName>
    </submittedName>
</protein>